<feature type="region of interest" description="Disordered" evidence="1">
    <location>
        <begin position="270"/>
        <end position="322"/>
    </location>
</feature>
<feature type="compositionally biased region" description="Basic residues" evidence="1">
    <location>
        <begin position="463"/>
        <end position="477"/>
    </location>
</feature>
<dbReference type="EMBL" id="KN846951">
    <property type="protein sequence ID" value="KIV84691.1"/>
    <property type="molecule type" value="Genomic_DNA"/>
</dbReference>
<feature type="region of interest" description="Disordered" evidence="1">
    <location>
        <begin position="340"/>
        <end position="381"/>
    </location>
</feature>
<dbReference type="OrthoDB" id="4158144at2759"/>
<organism evidence="2 3">
    <name type="scientific">Exophiala sideris</name>
    <dbReference type="NCBI Taxonomy" id="1016849"/>
    <lineage>
        <taxon>Eukaryota</taxon>
        <taxon>Fungi</taxon>
        <taxon>Dikarya</taxon>
        <taxon>Ascomycota</taxon>
        <taxon>Pezizomycotina</taxon>
        <taxon>Eurotiomycetes</taxon>
        <taxon>Chaetothyriomycetidae</taxon>
        <taxon>Chaetothyriales</taxon>
        <taxon>Herpotrichiellaceae</taxon>
        <taxon>Exophiala</taxon>
    </lineage>
</organism>
<sequence length="674" mass="73607">MESRFRKFLSSRRLKAQQNNQDSELDLHSVPYTTAPPQGRLPVFISQALGKSSTAKRKNDRPADLRSLSYQSTLPGKAPELGIRPQRGNGPVKLQTGRLLSSGELLVTQQDYDRTLEDIREGEFIVAGKEKRNSRTSSQHTSSMRPPNLKVVSTAPNSPRAQPTMSPMWPPPSAASDTILPGYFNRSMSSASGTFVHHTQPSSEYAYPPYGSSTEATGLGISTPTQPFFPSHMTSMTSLPEPQDESNRTIQALWKAESSRLASMYGDATVGHAMPKPHREFASPPMSPTHPHANSWTKPDPIYTPSSVSLQQPSYTGHDPIRPASALRSYMSTSNLELSYRDDHSEGSSNQRHSLLSSSGASTSLTTGTSTAEDPITTRDGIRRIVDDMRMTYLQAIEASTPPTVPLPELPNRAKTNQTRSLASSVSVESGLRSMRSQGYTRPWQPATTGTSTSRTATSPSSRKSHKKRISSGHNRRTSQPVAGITPLSPIKASPARPKTHVAGKDDTVSLKRADSTTLGSLAKEMKIHDDRSSDSNSYPTPSSPPSFDSASSEDISLPCVTSPTLSVKTPPSKAYSVQQTPVNHKALGYMESPIRIPTWSREADRLFTDADIDVTGDVDDFESMCDDFFSTPAPSRPAVGTFHTWHKERRSNGDTVEDRVANGSPSKFKKNFF</sequence>
<dbReference type="Proteomes" id="UP000053599">
    <property type="component" value="Unassembled WGS sequence"/>
</dbReference>
<accession>A0A0D1XA01</accession>
<feature type="compositionally biased region" description="Polar residues" evidence="1">
    <location>
        <begin position="304"/>
        <end position="315"/>
    </location>
</feature>
<feature type="compositionally biased region" description="Polar residues" evidence="1">
    <location>
        <begin position="135"/>
        <end position="145"/>
    </location>
</feature>
<dbReference type="AlphaFoldDB" id="A0A0D1XA01"/>
<reference evidence="2 3" key="1">
    <citation type="submission" date="2015-01" db="EMBL/GenBank/DDBJ databases">
        <title>The Genome Sequence of Exophiala sideris CBS121828.</title>
        <authorList>
            <consortium name="The Broad Institute Genomics Platform"/>
            <person name="Cuomo C."/>
            <person name="de Hoog S."/>
            <person name="Gorbushina A."/>
            <person name="Stielow B."/>
            <person name="Teixiera M."/>
            <person name="Abouelleil A."/>
            <person name="Chapman S.B."/>
            <person name="Priest M."/>
            <person name="Young S.K."/>
            <person name="Wortman J."/>
            <person name="Nusbaum C."/>
            <person name="Birren B."/>
        </authorList>
    </citation>
    <scope>NUCLEOTIDE SEQUENCE [LARGE SCALE GENOMIC DNA]</scope>
    <source>
        <strain evidence="2 3">CBS 121828</strain>
    </source>
</reference>
<evidence type="ECO:0000313" key="2">
    <source>
        <dbReference type="EMBL" id="KIV84691.1"/>
    </source>
</evidence>
<dbReference type="HOGENOM" id="CLU_028828_0_0_1"/>
<feature type="region of interest" description="Disordered" evidence="1">
    <location>
        <begin position="1"/>
        <end position="39"/>
    </location>
</feature>
<feature type="compositionally biased region" description="Low complexity" evidence="1">
    <location>
        <begin position="446"/>
        <end position="462"/>
    </location>
</feature>
<feature type="compositionally biased region" description="Basic and acidic residues" evidence="1">
    <location>
        <begin position="524"/>
        <end position="534"/>
    </location>
</feature>
<evidence type="ECO:0000256" key="1">
    <source>
        <dbReference type="SAM" id="MobiDB-lite"/>
    </source>
</evidence>
<evidence type="ECO:0000313" key="3">
    <source>
        <dbReference type="Proteomes" id="UP000053599"/>
    </source>
</evidence>
<feature type="compositionally biased region" description="Basic residues" evidence="1">
    <location>
        <begin position="1"/>
        <end position="15"/>
    </location>
</feature>
<feature type="compositionally biased region" description="Low complexity" evidence="1">
    <location>
        <begin position="354"/>
        <end position="372"/>
    </location>
</feature>
<proteinExistence type="predicted"/>
<feature type="region of interest" description="Disordered" evidence="1">
    <location>
        <begin position="52"/>
        <end position="92"/>
    </location>
</feature>
<feature type="compositionally biased region" description="Basic and acidic residues" evidence="1">
    <location>
        <begin position="503"/>
        <end position="515"/>
    </location>
</feature>
<feature type="compositionally biased region" description="Polar residues" evidence="1">
    <location>
        <begin position="414"/>
        <end position="428"/>
    </location>
</feature>
<feature type="region of interest" description="Disordered" evidence="1">
    <location>
        <begin position="129"/>
        <end position="170"/>
    </location>
</feature>
<feature type="region of interest" description="Disordered" evidence="1">
    <location>
        <begin position="400"/>
        <end position="555"/>
    </location>
</feature>
<protein>
    <submittedName>
        <fullName evidence="2">Uncharacterized protein</fullName>
    </submittedName>
</protein>
<gene>
    <name evidence="2" type="ORF">PV11_00459</name>
</gene>
<name>A0A0D1XA01_9EURO</name>
<feature type="compositionally biased region" description="Low complexity" evidence="1">
    <location>
        <begin position="535"/>
        <end position="555"/>
    </location>
</feature>